<dbReference type="GO" id="GO:0050660">
    <property type="term" value="F:flavin adenine dinucleotide binding"/>
    <property type="evidence" value="ECO:0007669"/>
    <property type="project" value="InterPro"/>
</dbReference>
<evidence type="ECO:0000256" key="3">
    <source>
        <dbReference type="ARBA" id="ARBA00022630"/>
    </source>
</evidence>
<evidence type="ECO:0000256" key="4">
    <source>
        <dbReference type="ARBA" id="ARBA00022827"/>
    </source>
</evidence>
<proteinExistence type="inferred from homology"/>
<dbReference type="SUPFAM" id="SSF56645">
    <property type="entry name" value="Acyl-CoA dehydrogenase NM domain-like"/>
    <property type="match status" value="1"/>
</dbReference>
<keyword evidence="3 6" id="KW-0285">Flavoprotein</keyword>
<dbReference type="AlphaFoldDB" id="A0A916UD99"/>
<feature type="domain" description="Acyl-CoA dehydrogenase/oxidase C-terminal" evidence="7">
    <location>
        <begin position="229"/>
        <end position="376"/>
    </location>
</feature>
<dbReference type="Gene3D" id="2.40.110.10">
    <property type="entry name" value="Butyryl-CoA Dehydrogenase, subunit A, domain 2"/>
    <property type="match status" value="1"/>
</dbReference>
<dbReference type="InterPro" id="IPR009100">
    <property type="entry name" value="AcylCoA_DH/oxidase_NM_dom_sf"/>
</dbReference>
<evidence type="ECO:0000313" key="10">
    <source>
        <dbReference type="EMBL" id="GGC66827.1"/>
    </source>
</evidence>
<protein>
    <submittedName>
        <fullName evidence="10">Isovaleryl-CoA dehydrogenase</fullName>
    </submittedName>
</protein>
<dbReference type="Pfam" id="PF00441">
    <property type="entry name" value="Acyl-CoA_dh_1"/>
    <property type="match status" value="1"/>
</dbReference>
<dbReference type="InterPro" id="IPR009075">
    <property type="entry name" value="AcylCo_DH/oxidase_C"/>
</dbReference>
<dbReference type="Gene3D" id="1.20.140.10">
    <property type="entry name" value="Butyryl-CoA Dehydrogenase, subunit A, domain 3"/>
    <property type="match status" value="1"/>
</dbReference>
<dbReference type="Proteomes" id="UP000637002">
    <property type="component" value="Unassembled WGS sequence"/>
</dbReference>
<dbReference type="InterPro" id="IPR013786">
    <property type="entry name" value="AcylCoA_DH/ox_N"/>
</dbReference>
<feature type="domain" description="Acyl-CoA oxidase/dehydrogenase middle" evidence="8">
    <location>
        <begin position="130"/>
        <end position="216"/>
    </location>
</feature>
<dbReference type="GO" id="GO:0003995">
    <property type="term" value="F:acyl-CoA dehydrogenase activity"/>
    <property type="evidence" value="ECO:0007669"/>
    <property type="project" value="TreeGrafter"/>
</dbReference>
<organism evidence="10 11">
    <name type="scientific">Chelatococcus reniformis</name>
    <dbReference type="NCBI Taxonomy" id="1494448"/>
    <lineage>
        <taxon>Bacteria</taxon>
        <taxon>Pseudomonadati</taxon>
        <taxon>Pseudomonadota</taxon>
        <taxon>Alphaproteobacteria</taxon>
        <taxon>Hyphomicrobiales</taxon>
        <taxon>Chelatococcaceae</taxon>
        <taxon>Chelatococcus</taxon>
    </lineage>
</organism>
<dbReference type="InterPro" id="IPR046373">
    <property type="entry name" value="Acyl-CoA_Oxase/DH_mid-dom_sf"/>
</dbReference>
<dbReference type="Pfam" id="PF02771">
    <property type="entry name" value="Acyl-CoA_dh_N"/>
    <property type="match status" value="1"/>
</dbReference>
<evidence type="ECO:0000256" key="1">
    <source>
        <dbReference type="ARBA" id="ARBA00001974"/>
    </source>
</evidence>
<feature type="domain" description="Acyl-CoA dehydrogenase/oxidase N-terminal" evidence="9">
    <location>
        <begin position="6"/>
        <end position="120"/>
    </location>
</feature>
<reference evidence="10" key="2">
    <citation type="submission" date="2020-09" db="EMBL/GenBank/DDBJ databases">
        <authorList>
            <person name="Sun Q."/>
            <person name="Zhou Y."/>
        </authorList>
    </citation>
    <scope>NUCLEOTIDE SEQUENCE</scope>
    <source>
        <strain evidence="10">CGMCC 1.12919</strain>
    </source>
</reference>
<accession>A0A916UD99</accession>
<evidence type="ECO:0000259" key="9">
    <source>
        <dbReference type="Pfam" id="PF02771"/>
    </source>
</evidence>
<dbReference type="Pfam" id="PF02770">
    <property type="entry name" value="Acyl-CoA_dh_M"/>
    <property type="match status" value="1"/>
</dbReference>
<dbReference type="PANTHER" id="PTHR43884">
    <property type="entry name" value="ACYL-COA DEHYDROGENASE"/>
    <property type="match status" value="1"/>
</dbReference>
<dbReference type="InterPro" id="IPR006091">
    <property type="entry name" value="Acyl-CoA_Oxase/DH_mid-dom"/>
</dbReference>
<dbReference type="Gene3D" id="1.10.540.10">
    <property type="entry name" value="Acyl-CoA dehydrogenase/oxidase, N-terminal domain"/>
    <property type="match status" value="1"/>
</dbReference>
<evidence type="ECO:0000259" key="8">
    <source>
        <dbReference type="Pfam" id="PF02770"/>
    </source>
</evidence>
<evidence type="ECO:0000256" key="2">
    <source>
        <dbReference type="ARBA" id="ARBA00009347"/>
    </source>
</evidence>
<dbReference type="SUPFAM" id="SSF47203">
    <property type="entry name" value="Acyl-CoA dehydrogenase C-terminal domain-like"/>
    <property type="match status" value="1"/>
</dbReference>
<keyword evidence="5 6" id="KW-0560">Oxidoreductase</keyword>
<comment type="similarity">
    <text evidence="2 6">Belongs to the acyl-CoA dehydrogenase family.</text>
</comment>
<keyword evidence="4 6" id="KW-0274">FAD</keyword>
<comment type="caution">
    <text evidence="10">The sequence shown here is derived from an EMBL/GenBank/DDBJ whole genome shotgun (WGS) entry which is preliminary data.</text>
</comment>
<dbReference type="InterPro" id="IPR036250">
    <property type="entry name" value="AcylCo_DH-like_C"/>
</dbReference>
<gene>
    <name evidence="10" type="ORF">GCM10010994_26760</name>
</gene>
<dbReference type="PANTHER" id="PTHR43884:SF20">
    <property type="entry name" value="ACYL-COA DEHYDROGENASE FADE28"/>
    <property type="match status" value="1"/>
</dbReference>
<sequence length="379" mass="39823">MPLVLNDEQAMLRDSARSFVSEQAPIAYLRRLRDSHDETGFSRDLWKQFAEMGFAGILVPEAHGGLGLGAVEAGVVAEEIGRTLAPTPFLSTAVLAATALTRGGSDGQKAQYLPGIAAGEMIATLAADEGAKHRPAKTALAATRAGNGFRLTGAKTFVLDGHVADLLIVAARTAGIPGDPAGITLFLVRPGAKGLTTERTVMVDSHNAARVDFDDVAVDADAVLGDVDGGYALLEGALNVGRAAVAAELVGVGEEAFTRTLGYLKERKQFGKFIGEFQGLQHRSAHLFSELEVTKAAVLKALQVLDENADGAAQIVSVAKARAGLSAGLAVQEAVQMHGGMGMTDEFDLGLFMKRARVGQELFGDANFHADRLARRNSY</sequence>
<keyword evidence="11" id="KW-1185">Reference proteome</keyword>
<evidence type="ECO:0000259" key="7">
    <source>
        <dbReference type="Pfam" id="PF00441"/>
    </source>
</evidence>
<name>A0A916UD99_9HYPH</name>
<dbReference type="RefSeq" id="WP_188609654.1">
    <property type="nucleotide sequence ID" value="NZ_BMGG01000004.1"/>
</dbReference>
<dbReference type="CDD" id="cd00567">
    <property type="entry name" value="ACAD"/>
    <property type="match status" value="1"/>
</dbReference>
<evidence type="ECO:0000313" key="11">
    <source>
        <dbReference type="Proteomes" id="UP000637002"/>
    </source>
</evidence>
<evidence type="ECO:0000256" key="5">
    <source>
        <dbReference type="ARBA" id="ARBA00023002"/>
    </source>
</evidence>
<dbReference type="EMBL" id="BMGG01000004">
    <property type="protein sequence ID" value="GGC66827.1"/>
    <property type="molecule type" value="Genomic_DNA"/>
</dbReference>
<reference evidence="10" key="1">
    <citation type="journal article" date="2014" name="Int. J. Syst. Evol. Microbiol.">
        <title>Complete genome sequence of Corynebacterium casei LMG S-19264T (=DSM 44701T), isolated from a smear-ripened cheese.</title>
        <authorList>
            <consortium name="US DOE Joint Genome Institute (JGI-PGF)"/>
            <person name="Walter F."/>
            <person name="Albersmeier A."/>
            <person name="Kalinowski J."/>
            <person name="Ruckert C."/>
        </authorList>
    </citation>
    <scope>NUCLEOTIDE SEQUENCE</scope>
    <source>
        <strain evidence="10">CGMCC 1.12919</strain>
    </source>
</reference>
<dbReference type="InterPro" id="IPR037069">
    <property type="entry name" value="AcylCoA_DH/ox_N_sf"/>
</dbReference>
<comment type="cofactor">
    <cofactor evidence="1 6">
        <name>FAD</name>
        <dbReference type="ChEBI" id="CHEBI:57692"/>
    </cofactor>
</comment>
<evidence type="ECO:0000256" key="6">
    <source>
        <dbReference type="RuleBase" id="RU362125"/>
    </source>
</evidence>